<proteinExistence type="predicted"/>
<dbReference type="RefSeq" id="WP_068141138.1">
    <property type="nucleotide sequence ID" value="NZ_CP042914.1"/>
</dbReference>
<dbReference type="EMBL" id="CP042914">
    <property type="protein sequence ID" value="QEG38790.1"/>
    <property type="molecule type" value="Genomic_DNA"/>
</dbReference>
<keyword evidence="2" id="KW-0472">Membrane</keyword>
<protein>
    <submittedName>
        <fullName evidence="3">Uncharacterized protein</fullName>
    </submittedName>
</protein>
<feature type="compositionally biased region" description="Low complexity" evidence="1">
    <location>
        <begin position="20"/>
        <end position="29"/>
    </location>
</feature>
<dbReference type="OrthoDB" id="290421at2"/>
<feature type="transmembrane region" description="Helical" evidence="2">
    <location>
        <begin position="73"/>
        <end position="92"/>
    </location>
</feature>
<evidence type="ECO:0000313" key="3">
    <source>
        <dbReference type="EMBL" id="QEG38790.1"/>
    </source>
</evidence>
<keyword evidence="2" id="KW-1133">Transmembrane helix</keyword>
<accession>A0A5B9QMD8</accession>
<feature type="transmembrane region" description="Helical" evidence="2">
    <location>
        <begin position="104"/>
        <end position="128"/>
    </location>
</feature>
<sequence length="135" mass="14579">MNEADVVNEASSHESSPRKPAASSAGSLPPAQADLVQAKLVQPAASGEQAGQPSTPHAPPAEGLYQQVLHSRLAILATLFCVTGFLGLPLLWMNPNFTRLQRWLWAIVVTIYTFALIGVVCWVVVWSWNSISESL</sequence>
<dbReference type="AlphaFoldDB" id="A0A5B9QMD8"/>
<feature type="region of interest" description="Disordered" evidence="1">
    <location>
        <begin position="42"/>
        <end position="61"/>
    </location>
</feature>
<dbReference type="KEGG" id="rul:UC8_07480"/>
<name>A0A5B9QMD8_9BACT</name>
<organism evidence="3 4">
    <name type="scientific">Roseimaritima ulvae</name>
    <dbReference type="NCBI Taxonomy" id="980254"/>
    <lineage>
        <taxon>Bacteria</taxon>
        <taxon>Pseudomonadati</taxon>
        <taxon>Planctomycetota</taxon>
        <taxon>Planctomycetia</taxon>
        <taxon>Pirellulales</taxon>
        <taxon>Pirellulaceae</taxon>
        <taxon>Roseimaritima</taxon>
    </lineage>
</organism>
<evidence type="ECO:0000256" key="1">
    <source>
        <dbReference type="SAM" id="MobiDB-lite"/>
    </source>
</evidence>
<dbReference type="Proteomes" id="UP000325286">
    <property type="component" value="Chromosome"/>
</dbReference>
<keyword evidence="4" id="KW-1185">Reference proteome</keyword>
<evidence type="ECO:0000256" key="2">
    <source>
        <dbReference type="SAM" id="Phobius"/>
    </source>
</evidence>
<feature type="region of interest" description="Disordered" evidence="1">
    <location>
        <begin position="1"/>
        <end position="29"/>
    </location>
</feature>
<gene>
    <name evidence="3" type="ORF">UC8_07480</name>
</gene>
<evidence type="ECO:0000313" key="4">
    <source>
        <dbReference type="Proteomes" id="UP000325286"/>
    </source>
</evidence>
<reference evidence="3 4" key="1">
    <citation type="submission" date="2019-08" db="EMBL/GenBank/DDBJ databases">
        <title>Deep-cultivation of Planctomycetes and their phenomic and genomic characterization uncovers novel biology.</title>
        <authorList>
            <person name="Wiegand S."/>
            <person name="Jogler M."/>
            <person name="Boedeker C."/>
            <person name="Pinto D."/>
            <person name="Vollmers J."/>
            <person name="Rivas-Marin E."/>
            <person name="Kohn T."/>
            <person name="Peeters S.H."/>
            <person name="Heuer A."/>
            <person name="Rast P."/>
            <person name="Oberbeckmann S."/>
            <person name="Bunk B."/>
            <person name="Jeske O."/>
            <person name="Meyerdierks A."/>
            <person name="Storesund J.E."/>
            <person name="Kallscheuer N."/>
            <person name="Luecker S."/>
            <person name="Lage O.M."/>
            <person name="Pohl T."/>
            <person name="Merkel B.J."/>
            <person name="Hornburger P."/>
            <person name="Mueller R.-W."/>
            <person name="Bruemmer F."/>
            <person name="Labrenz M."/>
            <person name="Spormann A.M."/>
            <person name="Op den Camp H."/>
            <person name="Overmann J."/>
            <person name="Amann R."/>
            <person name="Jetten M.S.M."/>
            <person name="Mascher T."/>
            <person name="Medema M.H."/>
            <person name="Devos D.P."/>
            <person name="Kaster A.-K."/>
            <person name="Ovreas L."/>
            <person name="Rohde M."/>
            <person name="Galperin M.Y."/>
            <person name="Jogler C."/>
        </authorList>
    </citation>
    <scope>NUCLEOTIDE SEQUENCE [LARGE SCALE GENOMIC DNA]</scope>
    <source>
        <strain evidence="3 4">UC8</strain>
    </source>
</reference>
<keyword evidence="2" id="KW-0812">Transmembrane</keyword>